<feature type="transmembrane region" description="Helical" evidence="6">
    <location>
        <begin position="346"/>
        <end position="366"/>
    </location>
</feature>
<protein>
    <submittedName>
        <fullName evidence="8">Phosphatidylglycerol lysyltransferase domain-containing protein</fullName>
    </submittedName>
</protein>
<dbReference type="PANTHER" id="PTHR34697:SF2">
    <property type="entry name" value="PHOSPHATIDYLGLYCEROL LYSYLTRANSFERASE"/>
    <property type="match status" value="1"/>
</dbReference>
<proteinExistence type="predicted"/>
<evidence type="ECO:0000256" key="4">
    <source>
        <dbReference type="ARBA" id="ARBA00022989"/>
    </source>
</evidence>
<evidence type="ECO:0000259" key="7">
    <source>
        <dbReference type="Pfam" id="PF09924"/>
    </source>
</evidence>
<evidence type="ECO:0000256" key="2">
    <source>
        <dbReference type="ARBA" id="ARBA00022475"/>
    </source>
</evidence>
<gene>
    <name evidence="8" type="ORF">O0S08_10145</name>
</gene>
<dbReference type="EMBL" id="CP114040">
    <property type="protein sequence ID" value="WAS96506.1"/>
    <property type="molecule type" value="Genomic_DNA"/>
</dbReference>
<keyword evidence="5 6" id="KW-0472">Membrane</keyword>
<evidence type="ECO:0000256" key="3">
    <source>
        <dbReference type="ARBA" id="ARBA00022692"/>
    </source>
</evidence>
<evidence type="ECO:0000256" key="5">
    <source>
        <dbReference type="ARBA" id="ARBA00023136"/>
    </source>
</evidence>
<feature type="transmembrane region" description="Helical" evidence="6">
    <location>
        <begin position="404"/>
        <end position="428"/>
    </location>
</feature>
<feature type="domain" description="Phosphatidylglycerol lysyltransferase C-terminal" evidence="7">
    <location>
        <begin position="51"/>
        <end position="306"/>
    </location>
</feature>
<comment type="subcellular location">
    <subcellularLocation>
        <location evidence="1">Cell membrane</location>
        <topology evidence="1">Multi-pass membrane protein</topology>
    </subcellularLocation>
</comment>
<evidence type="ECO:0000313" key="8">
    <source>
        <dbReference type="EMBL" id="WAS96506.1"/>
    </source>
</evidence>
<dbReference type="Pfam" id="PF09924">
    <property type="entry name" value="LPG_synthase_C"/>
    <property type="match status" value="1"/>
</dbReference>
<dbReference type="InterPro" id="IPR051211">
    <property type="entry name" value="PG_lysyltransferase"/>
</dbReference>
<dbReference type="InterPro" id="IPR024320">
    <property type="entry name" value="LPG_synthase_C"/>
</dbReference>
<accession>A0ABY7HB66</accession>
<dbReference type="RefSeq" id="WP_269038860.1">
    <property type="nucleotide sequence ID" value="NZ_CP114040.1"/>
</dbReference>
<keyword evidence="2" id="KW-1003">Cell membrane</keyword>
<reference evidence="8" key="1">
    <citation type="submission" date="2022-11" db="EMBL/GenBank/DDBJ databases">
        <title>Minimal conservation of predation-associated metabolite biosynthetic gene clusters underscores biosynthetic potential of Myxococcota including descriptions for ten novel species: Archangium lansinium sp. nov., Myxococcus landrumus sp. nov., Nannocystis bai.</title>
        <authorList>
            <person name="Ahearne A."/>
            <person name="Stevens C."/>
            <person name="Dowd S."/>
        </authorList>
    </citation>
    <scope>NUCLEOTIDE SEQUENCE</scope>
    <source>
        <strain evidence="8">Fl3</strain>
    </source>
</reference>
<evidence type="ECO:0000256" key="6">
    <source>
        <dbReference type="SAM" id="Phobius"/>
    </source>
</evidence>
<dbReference type="Proteomes" id="UP001164459">
    <property type="component" value="Chromosome"/>
</dbReference>
<feature type="transmembrane region" description="Helical" evidence="6">
    <location>
        <begin position="378"/>
        <end position="397"/>
    </location>
</feature>
<feature type="transmembrane region" description="Helical" evidence="6">
    <location>
        <begin position="434"/>
        <end position="453"/>
    </location>
</feature>
<name>A0ABY7HB66_9BACT</name>
<organism evidence="8 9">
    <name type="scientific">Nannocystis punicea</name>
    <dbReference type="NCBI Taxonomy" id="2995304"/>
    <lineage>
        <taxon>Bacteria</taxon>
        <taxon>Pseudomonadati</taxon>
        <taxon>Myxococcota</taxon>
        <taxon>Polyangia</taxon>
        <taxon>Nannocystales</taxon>
        <taxon>Nannocystaceae</taxon>
        <taxon>Nannocystis</taxon>
    </lineage>
</organism>
<keyword evidence="9" id="KW-1185">Reference proteome</keyword>
<keyword evidence="4 6" id="KW-1133">Transmembrane helix</keyword>
<evidence type="ECO:0000256" key="1">
    <source>
        <dbReference type="ARBA" id="ARBA00004651"/>
    </source>
</evidence>
<sequence>MGHDDDGATTRPPGDEAARVALLRAWGTDAVSFQALESVMRWWYDVGPPDGTGAAVAFVDVGRYRLAGGSPLAPPELRLAAVARFIAAARAAGREVAFVAVEDLAPFAGLRRLPLGLQSIVRAADWPSTLRARRRLREQLRRARAKGVVVRRVAAGELAAGSPLRRAAEALQAGWLASRRIEPLGFLVAVELFHAPDEHLYLVAERDGAVVQLLSAVPIYARGGWLIEDVLRSPAAPNGTTELMLDRLLREVGEAGWVTPGLTPLAGPMPWWLRLARTAARPFYDFSGLEQFRARLAPSRWDRVWLVWTRGSAVRVVAVVLRALAHGALLRFAWRSVVRHPSGPPWVLAVPLVPWTLLLAILAGVGRHDLFGFSRATLAGWALFDAGLVVLLFRAAARPRRSTLRAAAACVTFDALLSVRHLVLVGFGPSWPSAVLRLIATAAPLVASALLLWTQARPTPRRPGS</sequence>
<keyword evidence="3 6" id="KW-0812">Transmembrane</keyword>
<dbReference type="PANTHER" id="PTHR34697">
    <property type="entry name" value="PHOSPHATIDYLGLYCEROL LYSYLTRANSFERASE"/>
    <property type="match status" value="1"/>
</dbReference>
<evidence type="ECO:0000313" key="9">
    <source>
        <dbReference type="Proteomes" id="UP001164459"/>
    </source>
</evidence>